<dbReference type="AlphaFoldDB" id="A0A323TDB4"/>
<evidence type="ECO:0000313" key="2">
    <source>
        <dbReference type="EMBL" id="PYZ93048.1"/>
    </source>
</evidence>
<dbReference type="Proteomes" id="UP000248214">
    <property type="component" value="Unassembled WGS sequence"/>
</dbReference>
<proteinExistence type="predicted"/>
<comment type="caution">
    <text evidence="2">The sequence shown here is derived from an EMBL/GenBank/DDBJ whole genome shotgun (WGS) entry which is preliminary data.</text>
</comment>
<sequence length="106" mass="12122">MMNMNHFLRKKLDGSILILLLSVVLFSWTHFSEESEPSEEFQLSSQWTVSEGESLWTIASMASKEMELTIEEAILWIQKENELNNVAIYPGQTLKVPTEMKGVATE</sequence>
<name>A0A323TDB4_9BACI</name>
<keyword evidence="3" id="KW-1185">Reference proteome</keyword>
<dbReference type="PROSITE" id="PS51782">
    <property type="entry name" value="LYSM"/>
    <property type="match status" value="1"/>
</dbReference>
<evidence type="ECO:0000313" key="3">
    <source>
        <dbReference type="Proteomes" id="UP000248214"/>
    </source>
</evidence>
<dbReference type="InterPro" id="IPR036779">
    <property type="entry name" value="LysM_dom_sf"/>
</dbReference>
<gene>
    <name evidence="2" type="ORF">CR194_07570</name>
</gene>
<dbReference type="Pfam" id="PF01476">
    <property type="entry name" value="LysM"/>
    <property type="match status" value="1"/>
</dbReference>
<dbReference type="SUPFAM" id="SSF54106">
    <property type="entry name" value="LysM domain"/>
    <property type="match status" value="1"/>
</dbReference>
<reference evidence="2 3" key="1">
    <citation type="submission" date="2017-10" db="EMBL/GenBank/DDBJ databases">
        <title>Bacillus sp. nov., a halophilic bacterium isolated from a Keqin Lake.</title>
        <authorList>
            <person name="Wang H."/>
        </authorList>
    </citation>
    <scope>NUCLEOTIDE SEQUENCE [LARGE SCALE GENOMIC DNA]</scope>
    <source>
        <strain evidence="2 3">KQ-12</strain>
    </source>
</reference>
<dbReference type="InterPro" id="IPR018392">
    <property type="entry name" value="LysM"/>
</dbReference>
<dbReference type="CDD" id="cd00118">
    <property type="entry name" value="LysM"/>
    <property type="match status" value="1"/>
</dbReference>
<feature type="domain" description="LysM" evidence="1">
    <location>
        <begin position="45"/>
        <end position="96"/>
    </location>
</feature>
<evidence type="ECO:0000259" key="1">
    <source>
        <dbReference type="PROSITE" id="PS51782"/>
    </source>
</evidence>
<dbReference type="EMBL" id="PDOD01000002">
    <property type="protein sequence ID" value="PYZ93048.1"/>
    <property type="molecule type" value="Genomic_DNA"/>
</dbReference>
<dbReference type="Gene3D" id="3.10.350.10">
    <property type="entry name" value="LysM domain"/>
    <property type="match status" value="1"/>
</dbReference>
<protein>
    <recommendedName>
        <fullName evidence="1">LysM domain-containing protein</fullName>
    </recommendedName>
</protein>
<organism evidence="2 3">
    <name type="scientific">Salipaludibacillus keqinensis</name>
    <dbReference type="NCBI Taxonomy" id="2045207"/>
    <lineage>
        <taxon>Bacteria</taxon>
        <taxon>Bacillati</taxon>
        <taxon>Bacillota</taxon>
        <taxon>Bacilli</taxon>
        <taxon>Bacillales</taxon>
        <taxon>Bacillaceae</taxon>
    </lineage>
</organism>
<accession>A0A323TDB4</accession>